<dbReference type="RefSeq" id="WP_405323412.1">
    <property type="nucleotide sequence ID" value="NZ_JAZGZR010000063.1"/>
</dbReference>
<comment type="caution">
    <text evidence="1">The sequence shown here is derived from an EMBL/GenBank/DDBJ whole genome shotgun (WGS) entry which is preliminary data.</text>
</comment>
<gene>
    <name evidence="1" type="ORF">V3Q77_14150</name>
</gene>
<proteinExistence type="predicted"/>
<dbReference type="EMBL" id="JAZGZR010000063">
    <property type="protein sequence ID" value="MFK7051018.1"/>
    <property type="molecule type" value="Genomic_DNA"/>
</dbReference>
<keyword evidence="2" id="KW-1185">Reference proteome</keyword>
<evidence type="ECO:0000313" key="1">
    <source>
        <dbReference type="EMBL" id="MFK7051018.1"/>
    </source>
</evidence>
<evidence type="ECO:0000313" key="2">
    <source>
        <dbReference type="Proteomes" id="UP001621813"/>
    </source>
</evidence>
<organism evidence="1 2">
    <name type="scientific">Flavobacterium davisii</name>
    <dbReference type="NCBI Taxonomy" id="2906077"/>
    <lineage>
        <taxon>Bacteria</taxon>
        <taxon>Pseudomonadati</taxon>
        <taxon>Bacteroidota</taxon>
        <taxon>Flavobacteriia</taxon>
        <taxon>Flavobacteriales</taxon>
        <taxon>Flavobacteriaceae</taxon>
        <taxon>Flavobacterium</taxon>
    </lineage>
</organism>
<dbReference type="Proteomes" id="UP001621813">
    <property type="component" value="Unassembled WGS sequence"/>
</dbReference>
<protein>
    <recommendedName>
        <fullName evidence="3">Lipoprotein</fullName>
    </recommendedName>
</protein>
<accession>A0ABW8PSN2</accession>
<dbReference type="PROSITE" id="PS51257">
    <property type="entry name" value="PROKAR_LIPOPROTEIN"/>
    <property type="match status" value="1"/>
</dbReference>
<evidence type="ECO:0008006" key="3">
    <source>
        <dbReference type="Google" id="ProtNLM"/>
    </source>
</evidence>
<name>A0ABW8PSN2_9FLAO</name>
<reference evidence="1 2" key="1">
    <citation type="submission" date="2024-02" db="EMBL/GenBank/DDBJ databases">
        <title>Comparative Genomic Analysis of Flavobacterium Species Causing Columnaris Disease of Freshwater Fish in Thailand: Insights into Virulence and Resistance Mechanisms.</title>
        <authorList>
            <person name="Nguyen D."/>
            <person name="Chokmangmeepisarn P."/>
            <person name="Khianchaikhan K."/>
            <person name="Morishita M."/>
            <person name="Bunnoy A."/>
            <person name="Rodkhum C."/>
        </authorList>
    </citation>
    <scope>NUCLEOTIDE SEQUENCE [LARGE SCALE GENOMIC DNA]</scope>
    <source>
        <strain evidence="1 2">KCRT2007</strain>
    </source>
</reference>
<sequence length="410" mass="47677">MKKFKLIIGFLFFSIIACKEENGKNSKIEDMKTNNQIEELLNKQLKAGYTAEKSETDYKNYTFQETDLNISNEIIKDYLTRNGYIPAENNVFAEKIKNVFNITLDHNSDKTNVILNFSNPCNRDLIFNKNEGDELNDYCIYISKNQNFISELFSIPEILDYQKIYPESAKLEVSLANESNGIKIYKWSEKKDLTNLRELNLKKILYRNKFLFNASDEAVNWLIENDVNFLKKLLLTYGFDKNDKINQKILSQTFDELVNLTPNQTDKIGELFFKKDCDAKLQIRKNLLNYVEKTTSKGDNRFLYSLIDYVNIVFDGDLNNVYNNDPSKEFNEEEKALILSTIGEMDIRLTSKYKSLNPDVWNNEGSLFYNIINSNPKILKIIEANNFFGIPNLKEKIGAITNEIEATSDR</sequence>